<comment type="caution">
    <text evidence="5">The sequence shown here is derived from an EMBL/GenBank/DDBJ whole genome shotgun (WGS) entry which is preliminary data.</text>
</comment>
<keyword evidence="3" id="KW-0238">DNA-binding</keyword>
<evidence type="ECO:0000256" key="2">
    <source>
        <dbReference type="ARBA" id="ARBA00022747"/>
    </source>
</evidence>
<dbReference type="Gene3D" id="3.90.220.20">
    <property type="entry name" value="DNA methylase specificity domains"/>
    <property type="match status" value="2"/>
</dbReference>
<dbReference type="PANTHER" id="PTHR43140">
    <property type="entry name" value="TYPE-1 RESTRICTION ENZYME ECOKI SPECIFICITY PROTEIN"/>
    <property type="match status" value="1"/>
</dbReference>
<evidence type="ECO:0000313" key="6">
    <source>
        <dbReference type="Proteomes" id="UP000018874"/>
    </source>
</evidence>
<dbReference type="InterPro" id="IPR051212">
    <property type="entry name" value="Type-I_RE_S_subunit"/>
</dbReference>
<feature type="non-terminal residue" evidence="5">
    <location>
        <position position="1"/>
    </location>
</feature>
<dbReference type="InterPro" id="IPR000055">
    <property type="entry name" value="Restrct_endonuc_typeI_TRD"/>
</dbReference>
<dbReference type="Pfam" id="PF01420">
    <property type="entry name" value="Methylase_S"/>
    <property type="match status" value="1"/>
</dbReference>
<dbReference type="SUPFAM" id="SSF116734">
    <property type="entry name" value="DNA methylase specificity domain"/>
    <property type="match status" value="1"/>
</dbReference>
<reference evidence="5 6" key="1">
    <citation type="submission" date="2013-11" db="EMBL/GenBank/DDBJ databases">
        <title>Single cell genomics of uncultured Tannerella BU063 (oral taxon 286).</title>
        <authorList>
            <person name="Beall C.J."/>
            <person name="Campbell A.G."/>
            <person name="Griffen A.L."/>
            <person name="Podar M."/>
            <person name="Leys E.J."/>
        </authorList>
    </citation>
    <scope>NUCLEOTIDE SEQUENCE [LARGE SCALE GENOMIC DNA]</scope>
    <source>
        <strain evidence="5">Cell 6/7/9</strain>
    </source>
</reference>
<feature type="domain" description="Type I restriction modification DNA specificity" evidence="4">
    <location>
        <begin position="9"/>
        <end position="117"/>
    </location>
</feature>
<gene>
    <name evidence="5" type="ORF">T231_03470</name>
</gene>
<dbReference type="InterPro" id="IPR044946">
    <property type="entry name" value="Restrct_endonuc_typeI_TRD_sf"/>
</dbReference>
<protein>
    <recommendedName>
        <fullName evidence="4">Type I restriction modification DNA specificity domain-containing protein</fullName>
    </recommendedName>
</protein>
<proteinExistence type="inferred from homology"/>
<dbReference type="CDD" id="cd17260">
    <property type="entry name" value="RMtype1_S_EcoEI-TRD1-CR1_like"/>
    <property type="match status" value="1"/>
</dbReference>
<keyword evidence="6" id="KW-1185">Reference proteome</keyword>
<dbReference type="GO" id="GO:0009307">
    <property type="term" value="P:DNA restriction-modification system"/>
    <property type="evidence" value="ECO:0007669"/>
    <property type="project" value="UniProtKB-KW"/>
</dbReference>
<evidence type="ECO:0000259" key="4">
    <source>
        <dbReference type="Pfam" id="PF01420"/>
    </source>
</evidence>
<evidence type="ECO:0000256" key="1">
    <source>
        <dbReference type="ARBA" id="ARBA00010923"/>
    </source>
</evidence>
<name>W2CWA0_9BACT</name>
<dbReference type="AlphaFoldDB" id="W2CWA0"/>
<evidence type="ECO:0000313" key="5">
    <source>
        <dbReference type="EMBL" id="ETK10707.1"/>
    </source>
</evidence>
<sequence>PPSRHQNVYKRQEGDVVLAKVTPCFENGNVAIIPRMIHYCGFGSSELFVYRCKDKLAPKLLFYYFQSAGFVSAGTASMTGTGGLKRVSPAFARNAKIPLPPLSEQRAIVAYIEKKTAAVDRMINACREQTELKKANKQR</sequence>
<evidence type="ECO:0000256" key="3">
    <source>
        <dbReference type="ARBA" id="ARBA00023125"/>
    </source>
</evidence>
<accession>W2CWA0</accession>
<dbReference type="GO" id="GO:0003677">
    <property type="term" value="F:DNA binding"/>
    <property type="evidence" value="ECO:0007669"/>
    <property type="project" value="UniProtKB-KW"/>
</dbReference>
<dbReference type="Proteomes" id="UP000018874">
    <property type="component" value="Unassembled WGS sequence"/>
</dbReference>
<organism evidence="5 6">
    <name type="scientific">Tannerella sp. oral taxon BU063 isolate Cell 6/7/9</name>
    <dbReference type="NCBI Taxonomy" id="1411021"/>
    <lineage>
        <taxon>Bacteria</taxon>
        <taxon>Pseudomonadati</taxon>
        <taxon>Bacteroidota</taxon>
        <taxon>Bacteroidia</taxon>
        <taxon>Bacteroidales</taxon>
        <taxon>Tannerellaceae</taxon>
        <taxon>Tannerella</taxon>
    </lineage>
</organism>
<feature type="non-terminal residue" evidence="5">
    <location>
        <position position="139"/>
    </location>
</feature>
<dbReference type="EMBL" id="AYYD01000633">
    <property type="protein sequence ID" value="ETK10707.1"/>
    <property type="molecule type" value="Genomic_DNA"/>
</dbReference>
<dbReference type="PANTHER" id="PTHR43140:SF1">
    <property type="entry name" value="TYPE I RESTRICTION ENZYME ECOKI SPECIFICITY SUBUNIT"/>
    <property type="match status" value="1"/>
</dbReference>
<keyword evidence="2" id="KW-0680">Restriction system</keyword>
<comment type="similarity">
    <text evidence="1">Belongs to the type-I restriction system S methylase family.</text>
</comment>